<dbReference type="PANTHER" id="PTHR46890:SF48">
    <property type="entry name" value="RNA-DIRECTED DNA POLYMERASE"/>
    <property type="match status" value="1"/>
</dbReference>
<accession>A0A453EFS6</accession>
<dbReference type="STRING" id="200361.A0A453EFS6"/>
<dbReference type="InterPro" id="IPR052343">
    <property type="entry name" value="Retrotransposon-Effector_Assoc"/>
</dbReference>
<keyword evidence="2" id="KW-1185">Reference proteome</keyword>
<protein>
    <recommendedName>
        <fullName evidence="3">Reverse transcriptase domain-containing protein</fullName>
    </recommendedName>
</protein>
<name>A0A453EFS6_AEGTS</name>
<dbReference type="AlphaFoldDB" id="A0A453EFS6"/>
<dbReference type="Gramene" id="AET3Gv20327800.2">
    <property type="protein sequence ID" value="AET3Gv20327800.2"/>
    <property type="gene ID" value="AET3Gv20327800"/>
</dbReference>
<reference evidence="1" key="4">
    <citation type="submission" date="2019-03" db="UniProtKB">
        <authorList>
            <consortium name="EnsemblPlants"/>
        </authorList>
    </citation>
    <scope>IDENTIFICATION</scope>
</reference>
<evidence type="ECO:0000313" key="2">
    <source>
        <dbReference type="Proteomes" id="UP000015105"/>
    </source>
</evidence>
<reference evidence="2" key="1">
    <citation type="journal article" date="2014" name="Science">
        <title>Ancient hybridizations among the ancestral genomes of bread wheat.</title>
        <authorList>
            <consortium name="International Wheat Genome Sequencing Consortium,"/>
            <person name="Marcussen T."/>
            <person name="Sandve S.R."/>
            <person name="Heier L."/>
            <person name="Spannagl M."/>
            <person name="Pfeifer M."/>
            <person name="Jakobsen K.S."/>
            <person name="Wulff B.B."/>
            <person name="Steuernagel B."/>
            <person name="Mayer K.F."/>
            <person name="Olsen O.A."/>
        </authorList>
    </citation>
    <scope>NUCLEOTIDE SEQUENCE [LARGE SCALE GENOMIC DNA]</scope>
    <source>
        <strain evidence="2">cv. AL8/78</strain>
    </source>
</reference>
<evidence type="ECO:0008006" key="3">
    <source>
        <dbReference type="Google" id="ProtNLM"/>
    </source>
</evidence>
<organism evidence="1 2">
    <name type="scientific">Aegilops tauschii subsp. strangulata</name>
    <name type="common">Goatgrass</name>
    <dbReference type="NCBI Taxonomy" id="200361"/>
    <lineage>
        <taxon>Eukaryota</taxon>
        <taxon>Viridiplantae</taxon>
        <taxon>Streptophyta</taxon>
        <taxon>Embryophyta</taxon>
        <taxon>Tracheophyta</taxon>
        <taxon>Spermatophyta</taxon>
        <taxon>Magnoliopsida</taxon>
        <taxon>Liliopsida</taxon>
        <taxon>Poales</taxon>
        <taxon>Poaceae</taxon>
        <taxon>BOP clade</taxon>
        <taxon>Pooideae</taxon>
        <taxon>Triticodae</taxon>
        <taxon>Triticeae</taxon>
        <taxon>Triticinae</taxon>
        <taxon>Aegilops</taxon>
    </lineage>
</organism>
<reference evidence="2" key="2">
    <citation type="journal article" date="2017" name="Nat. Plants">
        <title>The Aegilops tauschii genome reveals multiple impacts of transposons.</title>
        <authorList>
            <person name="Zhao G."/>
            <person name="Zou C."/>
            <person name="Li K."/>
            <person name="Wang K."/>
            <person name="Li T."/>
            <person name="Gao L."/>
            <person name="Zhang X."/>
            <person name="Wang H."/>
            <person name="Yang Z."/>
            <person name="Liu X."/>
            <person name="Jiang W."/>
            <person name="Mao L."/>
            <person name="Kong X."/>
            <person name="Jiao Y."/>
            <person name="Jia J."/>
        </authorList>
    </citation>
    <scope>NUCLEOTIDE SEQUENCE [LARGE SCALE GENOMIC DNA]</scope>
    <source>
        <strain evidence="2">cv. AL8/78</strain>
    </source>
</reference>
<evidence type="ECO:0000313" key="1">
    <source>
        <dbReference type="EnsemblPlants" id="AET3Gv20327800.2"/>
    </source>
</evidence>
<dbReference type="Proteomes" id="UP000015105">
    <property type="component" value="Chromosome 3D"/>
</dbReference>
<dbReference type="PANTHER" id="PTHR46890">
    <property type="entry name" value="NON-LTR RETROLELEMENT REVERSE TRANSCRIPTASE-LIKE PROTEIN-RELATED"/>
    <property type="match status" value="1"/>
</dbReference>
<dbReference type="EnsemblPlants" id="AET3Gv20327800.2">
    <property type="protein sequence ID" value="AET3Gv20327800.2"/>
    <property type="gene ID" value="AET3Gv20327800"/>
</dbReference>
<proteinExistence type="predicted"/>
<reference evidence="1" key="5">
    <citation type="journal article" date="2021" name="G3 (Bethesda)">
        <title>Aegilops tauschii genome assembly Aet v5.0 features greater sequence contiguity and improved annotation.</title>
        <authorList>
            <person name="Wang L."/>
            <person name="Zhu T."/>
            <person name="Rodriguez J.C."/>
            <person name="Deal K.R."/>
            <person name="Dubcovsky J."/>
            <person name="McGuire P.E."/>
            <person name="Lux T."/>
            <person name="Spannagl M."/>
            <person name="Mayer K.F.X."/>
            <person name="Baldrich P."/>
            <person name="Meyers B.C."/>
            <person name="Huo N."/>
            <person name="Gu Y.Q."/>
            <person name="Zhou H."/>
            <person name="Devos K.M."/>
            <person name="Bennetzen J.L."/>
            <person name="Unver T."/>
            <person name="Budak H."/>
            <person name="Gulick P.J."/>
            <person name="Galiba G."/>
            <person name="Kalapos B."/>
            <person name="Nelson D.R."/>
            <person name="Li P."/>
            <person name="You F.M."/>
            <person name="Luo M.C."/>
            <person name="Dvorak J."/>
        </authorList>
    </citation>
    <scope>NUCLEOTIDE SEQUENCE [LARGE SCALE GENOMIC DNA]</scope>
    <source>
        <strain evidence="1">cv. AL8/78</strain>
    </source>
</reference>
<sequence>MLRHDLEDQLTVIYTDEEAYWRLRGTQNWVLKGDANTAYFQAIANGRRRRNSIPLLWDGATLLQRPEEIQAHVDGFYRDLFSASPRGGLALAQDIWPAHCCVMPMDNAALTAPFFEAEVWAAIKGMNPSSAPGPDGLPVKFFQTFWEVIKPEVMALFDEFFVGSIDLARLNYGVITLIPKVAGASDIRQFRPITVINVIFRILAEGYAIRAAPITDQITHPDQSAFIQGRYILDGVLVFHEALHEVHSKHLKAVFLKLDFH</sequence>
<reference evidence="1" key="3">
    <citation type="journal article" date="2017" name="Nature">
        <title>Genome sequence of the progenitor of the wheat D genome Aegilops tauschii.</title>
        <authorList>
            <person name="Luo M.C."/>
            <person name="Gu Y.Q."/>
            <person name="Puiu D."/>
            <person name="Wang H."/>
            <person name="Twardziok S.O."/>
            <person name="Deal K.R."/>
            <person name="Huo N."/>
            <person name="Zhu T."/>
            <person name="Wang L."/>
            <person name="Wang Y."/>
            <person name="McGuire P.E."/>
            <person name="Liu S."/>
            <person name="Long H."/>
            <person name="Ramasamy R.K."/>
            <person name="Rodriguez J.C."/>
            <person name="Van S.L."/>
            <person name="Yuan L."/>
            <person name="Wang Z."/>
            <person name="Xia Z."/>
            <person name="Xiao L."/>
            <person name="Anderson O.D."/>
            <person name="Ouyang S."/>
            <person name="Liang Y."/>
            <person name="Zimin A.V."/>
            <person name="Pertea G."/>
            <person name="Qi P."/>
            <person name="Bennetzen J.L."/>
            <person name="Dai X."/>
            <person name="Dawson M.W."/>
            <person name="Muller H.G."/>
            <person name="Kugler K."/>
            <person name="Rivarola-Duarte L."/>
            <person name="Spannagl M."/>
            <person name="Mayer K.F.X."/>
            <person name="Lu F.H."/>
            <person name="Bevan M.W."/>
            <person name="Leroy P."/>
            <person name="Li P."/>
            <person name="You F.M."/>
            <person name="Sun Q."/>
            <person name="Liu Z."/>
            <person name="Lyons E."/>
            <person name="Wicker T."/>
            <person name="Salzberg S.L."/>
            <person name="Devos K.M."/>
            <person name="Dvorak J."/>
        </authorList>
    </citation>
    <scope>NUCLEOTIDE SEQUENCE [LARGE SCALE GENOMIC DNA]</scope>
    <source>
        <strain evidence="1">cv. AL8/78</strain>
    </source>
</reference>